<organism evidence="2 3">
    <name type="scientific">Sphagnurus paluster</name>
    <dbReference type="NCBI Taxonomy" id="117069"/>
    <lineage>
        <taxon>Eukaryota</taxon>
        <taxon>Fungi</taxon>
        <taxon>Dikarya</taxon>
        <taxon>Basidiomycota</taxon>
        <taxon>Agaricomycotina</taxon>
        <taxon>Agaricomycetes</taxon>
        <taxon>Agaricomycetidae</taxon>
        <taxon>Agaricales</taxon>
        <taxon>Tricholomatineae</taxon>
        <taxon>Lyophyllaceae</taxon>
        <taxon>Sphagnurus</taxon>
    </lineage>
</organism>
<reference evidence="2" key="1">
    <citation type="submission" date="2021-02" db="EMBL/GenBank/DDBJ databases">
        <authorList>
            <person name="Nieuwenhuis M."/>
            <person name="Van De Peppel L.J.J."/>
        </authorList>
    </citation>
    <scope>NUCLEOTIDE SEQUENCE</scope>
    <source>
        <strain evidence="2">D49</strain>
    </source>
</reference>
<keyword evidence="3" id="KW-1185">Reference proteome</keyword>
<dbReference type="AlphaFoldDB" id="A0A9P7FWP5"/>
<comment type="caution">
    <text evidence="2">The sequence shown here is derived from an EMBL/GenBank/DDBJ whole genome shotgun (WGS) entry which is preliminary data.</text>
</comment>
<accession>A0A9P7FWP5</accession>
<feature type="compositionally biased region" description="Acidic residues" evidence="1">
    <location>
        <begin position="216"/>
        <end position="225"/>
    </location>
</feature>
<dbReference type="OrthoDB" id="2919059at2759"/>
<sequence length="435" mass="47876">MVPVVHFVRDERWPGAVDKLSYLLRTPLESMPSESQLGLSPKAVPLLDEIPKELFFHDHRSAAISGTITSKLAENLDSLLLAVSDFRQFGNMHPTDTVKPPFILSREYEYFETGVFCDEACLLVSHIITGDRPNKPDASTTDTPDPSQNISEIINLESEVNELEPVSPNRLNAVNTDIHDSDQSKIDSSTHSASNSSLVEGDSSGDDSQSKTPFQDIEDDSSDTSLDDSVCSLDLPLCAYLLKGCGRRLAALVPVLAVGYAGNHIKSLVTSVLYQRYVCGVDLPLVGVEISATKTSGRVVFGWLEVDSAHASDPNYLPVVHLAYCPDDNLNPSLGVFDLTDPVSMLHLAHFILSLQSHFDEVIEVLSNPNTSIRPLAWRSDHIESDLLFKEQWDNMIPATLARWRGYVHVLITTMFAELRMPSDSMPADGIKASE</sequence>
<dbReference type="EMBL" id="JABCKI010005928">
    <property type="protein sequence ID" value="KAG5636472.1"/>
    <property type="molecule type" value="Genomic_DNA"/>
</dbReference>
<dbReference type="Proteomes" id="UP000717328">
    <property type="component" value="Unassembled WGS sequence"/>
</dbReference>
<reference evidence="2" key="2">
    <citation type="submission" date="2021-10" db="EMBL/GenBank/DDBJ databases">
        <title>Phylogenomics reveals ancestral predisposition of the termite-cultivated fungus Termitomyces towards a domesticated lifestyle.</title>
        <authorList>
            <person name="Auxier B."/>
            <person name="Grum-Grzhimaylo A."/>
            <person name="Cardenas M.E."/>
            <person name="Lodge J.D."/>
            <person name="Laessoe T."/>
            <person name="Pedersen O."/>
            <person name="Smith M.E."/>
            <person name="Kuyper T.W."/>
            <person name="Franco-Molano E.A."/>
            <person name="Baroni T.J."/>
            <person name="Aanen D.K."/>
        </authorList>
    </citation>
    <scope>NUCLEOTIDE SEQUENCE</scope>
    <source>
        <strain evidence="2">D49</strain>
    </source>
</reference>
<evidence type="ECO:0000256" key="1">
    <source>
        <dbReference type="SAM" id="MobiDB-lite"/>
    </source>
</evidence>
<proteinExistence type="predicted"/>
<evidence type="ECO:0000313" key="2">
    <source>
        <dbReference type="EMBL" id="KAG5636472.1"/>
    </source>
</evidence>
<gene>
    <name evidence="2" type="ORF">H0H81_007890</name>
</gene>
<evidence type="ECO:0000313" key="3">
    <source>
        <dbReference type="Proteomes" id="UP000717328"/>
    </source>
</evidence>
<feature type="region of interest" description="Disordered" evidence="1">
    <location>
        <begin position="180"/>
        <end position="225"/>
    </location>
</feature>
<name>A0A9P7FWP5_9AGAR</name>
<protein>
    <submittedName>
        <fullName evidence="2">Uncharacterized protein</fullName>
    </submittedName>
</protein>
<feature type="compositionally biased region" description="Polar residues" evidence="1">
    <location>
        <begin position="186"/>
        <end position="198"/>
    </location>
</feature>